<evidence type="ECO:0000256" key="2">
    <source>
        <dbReference type="ARBA" id="ARBA00022722"/>
    </source>
</evidence>
<dbReference type="GO" id="GO:0004527">
    <property type="term" value="F:exonuclease activity"/>
    <property type="evidence" value="ECO:0007669"/>
    <property type="project" value="UniProtKB-KW"/>
</dbReference>
<sequence>MVNLKFIALSGSTGVTENLYVYEYGDDLIMVDCGVGFPEPEMYGIDLVIPDFSYLRSNRKKLKAIFISHGHEDHLGALPFLLREFKVPVYGTKLTIGFINDKLEDYKVFGAKLKVIDPEGPAVRAGNLSVTPFRIAHSVPDAVGFVIDTPVGKVFHVPDYKFDWTPVDGKPFDIARASMLAAEGVLALASDSLGSTTPGYTESEKTIEGEIENIVKKSHGKVFFTTVSSNISRMQQAINVAVKYNRKVCFAGRSIERKAEIAKSLGYLNYKQNWIVSLNKLRRANSKQIMFIISGSYGQMGSTLYKVALGEHKKLSLSPQDTVIFSADPAPPGSKQNVDYVVDRLIESGVDVHYYDIQENLHVSGHGSQNDIRTLFGLVKPKYFIPIGGTIRHNRAYSEIAQGMGARKNQVFELSPGEVLEFGHDGSARRGKSVSAREILIDGLEVGGVDSIVLRDRKILAEEGVVIVVIKFDTVKRQVLESLEIISRGFVFEKAKREFLRVSAQKLVSFLNKKQIRDSHTLKAQTVNFLEMHFERATGRRPMILPAVIEL</sequence>
<keyword evidence="3" id="KW-0479">Metal-binding</keyword>
<proteinExistence type="predicted"/>
<dbReference type="InterPro" id="IPR041636">
    <property type="entry name" value="RNase_J_C"/>
</dbReference>
<dbReference type="GO" id="GO:0046872">
    <property type="term" value="F:metal ion binding"/>
    <property type="evidence" value="ECO:0007669"/>
    <property type="project" value="UniProtKB-KW"/>
</dbReference>
<evidence type="ECO:0000259" key="8">
    <source>
        <dbReference type="SMART" id="SM00849"/>
    </source>
</evidence>
<dbReference type="NCBIfam" id="TIGR00649">
    <property type="entry name" value="MG423"/>
    <property type="match status" value="1"/>
</dbReference>
<dbReference type="InterPro" id="IPR042173">
    <property type="entry name" value="RNase_J_2"/>
</dbReference>
<dbReference type="PANTHER" id="PTHR43694:SF1">
    <property type="entry name" value="RIBONUCLEASE J"/>
    <property type="match status" value="1"/>
</dbReference>
<keyword evidence="1" id="KW-0963">Cytoplasm</keyword>
<evidence type="ECO:0000256" key="7">
    <source>
        <dbReference type="ARBA" id="ARBA00022884"/>
    </source>
</evidence>
<organism evidence="9 10">
    <name type="scientific">Candidatus Woesebacteria bacterium GW2011_GWB1_43_14</name>
    <dbReference type="NCBI Taxonomy" id="1618578"/>
    <lineage>
        <taxon>Bacteria</taxon>
        <taxon>Candidatus Woeseibacteriota</taxon>
    </lineage>
</organism>
<dbReference type="InterPro" id="IPR055132">
    <property type="entry name" value="RNase_J_b_CASP"/>
</dbReference>
<dbReference type="PATRIC" id="fig|1618578.3.peg.899"/>
<protein>
    <recommendedName>
        <fullName evidence="8">Metallo-beta-lactamase domain-containing protein</fullName>
    </recommendedName>
</protein>
<comment type="caution">
    <text evidence="9">The sequence shown here is derived from an EMBL/GenBank/DDBJ whole genome shotgun (WGS) entry which is preliminary data.</text>
</comment>
<keyword evidence="4" id="KW-0378">Hydrolase</keyword>
<dbReference type="AlphaFoldDB" id="A0A0G1FQV6"/>
<accession>A0A0G1FQV6</accession>
<dbReference type="InterPro" id="IPR011108">
    <property type="entry name" value="RMMBL"/>
</dbReference>
<gene>
    <name evidence="9" type="ORF">UV74_C0013G0543</name>
</gene>
<evidence type="ECO:0000256" key="3">
    <source>
        <dbReference type="ARBA" id="ARBA00022723"/>
    </source>
</evidence>
<evidence type="ECO:0000256" key="1">
    <source>
        <dbReference type="ARBA" id="ARBA00022490"/>
    </source>
</evidence>
<dbReference type="SMART" id="SM00849">
    <property type="entry name" value="Lactamase_B"/>
    <property type="match status" value="1"/>
</dbReference>
<feature type="domain" description="Metallo-beta-lactamase" evidence="8">
    <location>
        <begin position="16"/>
        <end position="219"/>
    </location>
</feature>
<dbReference type="GO" id="GO:0003723">
    <property type="term" value="F:RNA binding"/>
    <property type="evidence" value="ECO:0007669"/>
    <property type="project" value="UniProtKB-KW"/>
</dbReference>
<dbReference type="InterPro" id="IPR004613">
    <property type="entry name" value="RNase_J"/>
</dbReference>
<evidence type="ECO:0000313" key="10">
    <source>
        <dbReference type="Proteomes" id="UP000034090"/>
    </source>
</evidence>
<dbReference type="EMBL" id="LCFQ01000013">
    <property type="protein sequence ID" value="KKS97421.1"/>
    <property type="molecule type" value="Genomic_DNA"/>
</dbReference>
<dbReference type="Pfam" id="PF22505">
    <property type="entry name" value="RNase_J_b_CASP"/>
    <property type="match status" value="1"/>
</dbReference>
<dbReference type="SUPFAM" id="SSF56281">
    <property type="entry name" value="Metallo-hydrolase/oxidoreductase"/>
    <property type="match status" value="1"/>
</dbReference>
<keyword evidence="5" id="KW-0862">Zinc</keyword>
<name>A0A0G1FQV6_9BACT</name>
<dbReference type="Pfam" id="PF17770">
    <property type="entry name" value="RNase_J_C"/>
    <property type="match status" value="1"/>
</dbReference>
<dbReference type="Pfam" id="PF07521">
    <property type="entry name" value="RMMBL"/>
    <property type="match status" value="1"/>
</dbReference>
<dbReference type="STRING" id="1618578.UV74_C0013G0543"/>
<dbReference type="Pfam" id="PF00753">
    <property type="entry name" value="Lactamase_B"/>
    <property type="match status" value="1"/>
</dbReference>
<dbReference type="Gene3D" id="3.40.50.10710">
    <property type="entry name" value="Metallo-hydrolase/oxidoreductase"/>
    <property type="match status" value="1"/>
</dbReference>
<keyword evidence="2" id="KW-0540">Nuclease</keyword>
<dbReference type="InterPro" id="IPR036866">
    <property type="entry name" value="RibonucZ/Hydroxyglut_hydro"/>
</dbReference>
<dbReference type="Gene3D" id="3.10.20.580">
    <property type="match status" value="1"/>
</dbReference>
<evidence type="ECO:0000256" key="4">
    <source>
        <dbReference type="ARBA" id="ARBA00022801"/>
    </source>
</evidence>
<keyword evidence="7" id="KW-0694">RNA-binding</keyword>
<keyword evidence="6" id="KW-0269">Exonuclease</keyword>
<dbReference type="InterPro" id="IPR001279">
    <property type="entry name" value="Metallo-B-lactamas"/>
</dbReference>
<reference evidence="9 10" key="1">
    <citation type="journal article" date="2015" name="Nature">
        <title>rRNA introns, odd ribosomes, and small enigmatic genomes across a large radiation of phyla.</title>
        <authorList>
            <person name="Brown C.T."/>
            <person name="Hug L.A."/>
            <person name="Thomas B.C."/>
            <person name="Sharon I."/>
            <person name="Castelle C.J."/>
            <person name="Singh A."/>
            <person name="Wilkins M.J."/>
            <person name="Williams K.H."/>
            <person name="Banfield J.F."/>
        </authorList>
    </citation>
    <scope>NUCLEOTIDE SEQUENCE [LARGE SCALE GENOMIC DNA]</scope>
</reference>
<dbReference type="Proteomes" id="UP000034090">
    <property type="component" value="Unassembled WGS sequence"/>
</dbReference>
<dbReference type="CDD" id="cd07714">
    <property type="entry name" value="RNaseJ_MBL-fold"/>
    <property type="match status" value="1"/>
</dbReference>
<evidence type="ECO:0000256" key="6">
    <source>
        <dbReference type="ARBA" id="ARBA00022839"/>
    </source>
</evidence>
<evidence type="ECO:0000256" key="5">
    <source>
        <dbReference type="ARBA" id="ARBA00022833"/>
    </source>
</evidence>
<dbReference type="PANTHER" id="PTHR43694">
    <property type="entry name" value="RIBONUCLEASE J"/>
    <property type="match status" value="1"/>
</dbReference>
<evidence type="ECO:0000313" key="9">
    <source>
        <dbReference type="EMBL" id="KKS97421.1"/>
    </source>
</evidence>
<dbReference type="Gene3D" id="3.60.15.10">
    <property type="entry name" value="Ribonuclease Z/Hydroxyacylglutathione hydrolase-like"/>
    <property type="match status" value="1"/>
</dbReference>